<proteinExistence type="predicted"/>
<feature type="compositionally biased region" description="Polar residues" evidence="1">
    <location>
        <begin position="1003"/>
        <end position="1012"/>
    </location>
</feature>
<name>A0AAE0S0K2_9BIVA</name>
<accession>A0AAE0S0K2</accession>
<feature type="compositionally biased region" description="Polar residues" evidence="1">
    <location>
        <begin position="1253"/>
        <end position="1285"/>
    </location>
</feature>
<feature type="compositionally biased region" description="Polar residues" evidence="1">
    <location>
        <begin position="932"/>
        <end position="945"/>
    </location>
</feature>
<feature type="domain" description="OTU" evidence="2">
    <location>
        <begin position="1084"/>
        <end position="1201"/>
    </location>
</feature>
<dbReference type="PANTHER" id="PTHR10656:SF69">
    <property type="entry name" value="MAB-21-LIKE HHH_H2TH-LIKE DOMAIN-CONTAINING PROTEIN"/>
    <property type="match status" value="1"/>
</dbReference>
<dbReference type="Gene3D" id="3.90.70.80">
    <property type="match status" value="1"/>
</dbReference>
<dbReference type="Gene3D" id="1.10.1410.40">
    <property type="match status" value="1"/>
</dbReference>
<dbReference type="EMBL" id="JAEAOA010000312">
    <property type="protein sequence ID" value="KAK3583061.1"/>
    <property type="molecule type" value="Genomic_DNA"/>
</dbReference>
<feature type="compositionally biased region" description="Polar residues" evidence="1">
    <location>
        <begin position="771"/>
        <end position="801"/>
    </location>
</feature>
<feature type="compositionally biased region" description="Polar residues" evidence="1">
    <location>
        <begin position="697"/>
        <end position="730"/>
    </location>
</feature>
<dbReference type="SUPFAM" id="SSF54001">
    <property type="entry name" value="Cysteine proteinases"/>
    <property type="match status" value="1"/>
</dbReference>
<feature type="region of interest" description="Disordered" evidence="1">
    <location>
        <begin position="1002"/>
        <end position="1048"/>
    </location>
</feature>
<feature type="region of interest" description="Disordered" evidence="1">
    <location>
        <begin position="697"/>
        <end position="809"/>
    </location>
</feature>
<dbReference type="Pfam" id="PF02338">
    <property type="entry name" value="OTU"/>
    <property type="match status" value="1"/>
</dbReference>
<evidence type="ECO:0000313" key="4">
    <source>
        <dbReference type="Proteomes" id="UP001195483"/>
    </source>
</evidence>
<evidence type="ECO:0000313" key="3">
    <source>
        <dbReference type="EMBL" id="KAK3583061.1"/>
    </source>
</evidence>
<dbReference type="InterPro" id="IPR038765">
    <property type="entry name" value="Papain-like_cys_pep_sf"/>
</dbReference>
<feature type="compositionally biased region" description="Basic and acidic residues" evidence="1">
    <location>
        <begin position="885"/>
        <end position="900"/>
    </location>
</feature>
<evidence type="ECO:0000256" key="1">
    <source>
        <dbReference type="SAM" id="MobiDB-lite"/>
    </source>
</evidence>
<dbReference type="PANTHER" id="PTHR10656">
    <property type="entry name" value="CELL FATE DETERMINING PROTEIN MAB21-RELATED"/>
    <property type="match status" value="1"/>
</dbReference>
<feature type="region of interest" description="Disordered" evidence="1">
    <location>
        <begin position="1363"/>
        <end position="1384"/>
    </location>
</feature>
<comment type="caution">
    <text evidence="3">The sequence shown here is derived from an EMBL/GenBank/DDBJ whole genome shotgun (WGS) entry which is preliminary data.</text>
</comment>
<feature type="compositionally biased region" description="Basic and acidic residues" evidence="1">
    <location>
        <begin position="1203"/>
        <end position="1215"/>
    </location>
</feature>
<dbReference type="InterPro" id="IPR003323">
    <property type="entry name" value="OTU_dom"/>
</dbReference>
<protein>
    <recommendedName>
        <fullName evidence="2">OTU domain-containing protein</fullName>
    </recommendedName>
</protein>
<reference evidence="3" key="3">
    <citation type="submission" date="2023-05" db="EMBL/GenBank/DDBJ databases">
        <authorList>
            <person name="Smith C.H."/>
        </authorList>
    </citation>
    <scope>NUCLEOTIDE SEQUENCE</scope>
    <source>
        <strain evidence="3">CHS0354</strain>
        <tissue evidence="3">Mantle</tissue>
    </source>
</reference>
<reference evidence="3" key="2">
    <citation type="journal article" date="2021" name="Genome Biol. Evol.">
        <title>Developing a high-quality reference genome for a parasitic bivalve with doubly uniparental inheritance (Bivalvia: Unionida).</title>
        <authorList>
            <person name="Smith C.H."/>
        </authorList>
    </citation>
    <scope>NUCLEOTIDE SEQUENCE</scope>
    <source>
        <strain evidence="3">CHS0354</strain>
        <tissue evidence="3">Mantle</tissue>
    </source>
</reference>
<keyword evidence="4" id="KW-1185">Reference proteome</keyword>
<dbReference type="InterPro" id="IPR024810">
    <property type="entry name" value="MAB21L/cGLR"/>
</dbReference>
<dbReference type="InterPro" id="IPR046906">
    <property type="entry name" value="Mab-21_HhH/H2TH-like"/>
</dbReference>
<feature type="region of interest" description="Disordered" evidence="1">
    <location>
        <begin position="877"/>
        <end position="971"/>
    </location>
</feature>
<feature type="compositionally biased region" description="Basic and acidic residues" evidence="1">
    <location>
        <begin position="1235"/>
        <end position="1252"/>
    </location>
</feature>
<dbReference type="Pfam" id="PF20266">
    <property type="entry name" value="Mab-21_C"/>
    <property type="match status" value="1"/>
</dbReference>
<dbReference type="SMART" id="SM01265">
    <property type="entry name" value="Mab-21"/>
    <property type="match status" value="1"/>
</dbReference>
<reference evidence="3" key="1">
    <citation type="journal article" date="2021" name="Genome Biol. Evol.">
        <title>A High-Quality Reference Genome for a Parasitic Bivalve with Doubly Uniparental Inheritance (Bivalvia: Unionida).</title>
        <authorList>
            <person name="Smith C.H."/>
        </authorList>
    </citation>
    <scope>NUCLEOTIDE SEQUENCE</scope>
    <source>
        <strain evidence="3">CHS0354</strain>
    </source>
</reference>
<feature type="compositionally biased region" description="Polar residues" evidence="1">
    <location>
        <begin position="1217"/>
        <end position="1234"/>
    </location>
</feature>
<feature type="region of interest" description="Disordered" evidence="1">
    <location>
        <begin position="1186"/>
        <end position="1322"/>
    </location>
</feature>
<sequence length="2074" mass="234461">MVVPDPPLSGKQDKNAVVQTASTLAPTSSQEFRQLKGCYSSLTSQGDSPACPDQGFSDIVTNTSHLSNLAIFAKNKTESVWKDKYRIVSKVRTGSQCSSNSCPQKYVRNKNLNFDVKYGIACAIPELYAEDTYSGQNYSNSDYIYSESCHHTPVTHDFSTGVNSSLSSVRYKTSNFPLISVGKGLHHQVEEERVQFSQSVYNAQDLQESNSVVSDSSKNRLKNKNSKLRKVAFSTLRTDSVKHYFCLYGKIVHTDDCKCLKINLWKRCLLPVCYPRKVGYSDTTAFGNVYQNNLDEGVYDVQVSSFSEEVITDTTIGVSAPKSPTKRIHSEQSCTKNLESICESAKETDKHLNEFGLEADLGIGKEITQQYNSGTADLGVFSTETADTVLSSVFQIHNYSSREESQTRNCSSREESQRRNYNFREESQSPFLSESKSLKVEHFRHSYDCVKNLPFKLATFSAANFLTTGSEGLTTGSERKVQVIEPSQLNALSAAAAGLTQTLHTLVDIVQHSQTKHNIKASERPATQDDLAPCLALFDNLINDIDNRLEQVPYTGESYIDEEFGLDPWVAISSQSTAKMASQGKKNKNQFVRKAAPSSPMNKIGEGGSIGSSTPDVTTIQMSLVEVGIDSATLSTGQKDRNVTNKIELTQGSTPEFALEQHGIPSNAGVGDASYKLRQKYDLGGFSSPSVNVQYSDGTSSVPTIHSHPYSSLNTGSNSQSAYPDSTGSIGTAPLYKTQSPVPPAKPPRTFKSETMDQHYASSMHKDAQLGSAQSLGETSSNAQQSSRLQKQGSQQFANNFNDDDQFYIRQDDTSYYPMTASEEDIQDENLEEQARLQYDGPEILFNNGHKGNSNQSTLLQTQAGQYLPFNMNEQEQGQFPSTHFSDKTHYSSVEHKPSGQHEGTIPKVPNAGKMEQTSSGHQDSWMEKMKSGQNSGQMEQQQSEFHGDGQQEGLKQMPGMKHGKSMQPAQKGLQDGILGQMHPHAQLNAMQLNEQGFKENVQGEQNQQGSMAQDCHIPTDHRHSDGNSSDTYSHGEGTSYHTGKSSYMTDGEFAHEQLDQRMNNPWFREMVQNMKELVEREGLVVKDVFPDGNCLFTAVVDQLRVHGNFKYTPSTLRAAAVNYLKENSKQRDGTPLEHFLLNETWENYLARMSRDGEWGEHIILGAVSEVLRCRINVLGGMSGKSCTVVQPQHMSDKEEEEREKKQMETKDVKIASDSQTANNAVSESQASDKTISDNKATDMNKSDKSTSQDETNSETSQTLAGSKSASYQTGEQSKSLQTGAASLPKQTDAKTESTDTSERKDQSAFSTKQNWDKENEELSQDEELFIGLLGEMHYVSLRKKDWEERLHEKLWARIKRREEQRKGQTADGSSSDDDKCLPEDSLGAIMNEDHVVDPLTQVPLTHLNFLFWHLCSSPFIAPPKEPGCRRRDDLEKVLFGELGFAAFVLGYWIEFIETLPTLDIKQSRIPFFPKKIRHCWCSCSFSYQPLMVFCSPIDTKIAEEGSVSNDEFHLQMNESGCRPGFVRLCPVYISKWDCKLELVDGRPCLQHLDVHEKMKAKVVNCWRDLNSGQYRCSCQIVFRCSWPQVAHEWITRIRPTGNRWLHECIKELVVSSGCHLKAAVCENNSMDKSQWEFCFQLAEKYLIEHVVYDMHSRVYRIFKLLAKTQFKESVESLRNLFRHVFYYTCEQIEPKIFRYKPAICIIYMISRFIEQLQTGFLPHYFICKRNLIEDISKETIESMIKRFIILRHNLIYYAGYVMEERRLTDTGMATVFEAIVESVIKFSKHKEHRAAKIELVPLFIQEIDVLVRCKRYKEGSKLISFILSELVDYDPCISKMQLVQDILAGLPVNDRWNFAFYWDTCIKNEGLLHLVCRDSETEPVESLFGPNLTECLGKQMVVLKECTNESNVIDFVEKFVCILRQYIGNSSAVVIGLEFFLNHSYDKVTHKYKFEDALYPPFQQADQHCTCAFWKDTLQIAEVYGRLYHTNVNLQLAGLYMTLYEADSFRGEYRFQPFVERFEELCERVCNKACYKYLYFMWFDCGYAEKAELALIKSESLPGDEVSRGIMLS</sequence>
<gene>
    <name evidence="3" type="ORF">CHS0354_004006</name>
</gene>
<dbReference type="Proteomes" id="UP001195483">
    <property type="component" value="Unassembled WGS sequence"/>
</dbReference>
<dbReference type="CDD" id="cd22758">
    <property type="entry name" value="OTU_232R-like"/>
    <property type="match status" value="1"/>
</dbReference>
<feature type="region of interest" description="Disordered" evidence="1">
    <location>
        <begin position="583"/>
        <end position="613"/>
    </location>
</feature>
<organism evidence="3 4">
    <name type="scientific">Potamilus streckersoni</name>
    <dbReference type="NCBI Taxonomy" id="2493646"/>
    <lineage>
        <taxon>Eukaryota</taxon>
        <taxon>Metazoa</taxon>
        <taxon>Spiralia</taxon>
        <taxon>Lophotrochozoa</taxon>
        <taxon>Mollusca</taxon>
        <taxon>Bivalvia</taxon>
        <taxon>Autobranchia</taxon>
        <taxon>Heteroconchia</taxon>
        <taxon>Palaeoheterodonta</taxon>
        <taxon>Unionida</taxon>
        <taxon>Unionoidea</taxon>
        <taxon>Unionidae</taxon>
        <taxon>Ambleminae</taxon>
        <taxon>Lampsilini</taxon>
        <taxon>Potamilus</taxon>
    </lineage>
</organism>
<dbReference type="PROSITE" id="PS50802">
    <property type="entry name" value="OTU"/>
    <property type="match status" value="1"/>
</dbReference>
<evidence type="ECO:0000259" key="2">
    <source>
        <dbReference type="PROSITE" id="PS50802"/>
    </source>
</evidence>
<feature type="compositionally biased region" description="Basic and acidic residues" evidence="1">
    <location>
        <begin position="1292"/>
        <end position="1307"/>
    </location>
</feature>